<keyword evidence="8" id="KW-1185">Reference proteome</keyword>
<gene>
    <name evidence="7" type="ORF">DFR74_115198</name>
</gene>
<dbReference type="Gene3D" id="3.30.465.10">
    <property type="match status" value="1"/>
</dbReference>
<evidence type="ECO:0000256" key="1">
    <source>
        <dbReference type="ARBA" id="ARBA00001974"/>
    </source>
</evidence>
<proteinExistence type="inferred from homology"/>
<evidence type="ECO:0000313" key="8">
    <source>
        <dbReference type="Proteomes" id="UP000252586"/>
    </source>
</evidence>
<comment type="caution">
    <text evidence="7">The sequence shown here is derived from an EMBL/GenBank/DDBJ whole genome shotgun (WGS) entry which is preliminary data.</text>
</comment>
<protein>
    <submittedName>
        <fullName evidence="7">FAD/FMN-containing dehydrogenase</fullName>
    </submittedName>
</protein>
<dbReference type="STRING" id="1210090.GCA_001613185_06621"/>
<dbReference type="AlphaFoldDB" id="A0A366D778"/>
<accession>A0A366D778</accession>
<keyword evidence="3" id="KW-0285">Flavoprotein</keyword>
<dbReference type="GO" id="GO:0016491">
    <property type="term" value="F:oxidoreductase activity"/>
    <property type="evidence" value="ECO:0007669"/>
    <property type="project" value="UniProtKB-KW"/>
</dbReference>
<dbReference type="Pfam" id="PF08031">
    <property type="entry name" value="BBE"/>
    <property type="match status" value="1"/>
</dbReference>
<evidence type="ECO:0000256" key="2">
    <source>
        <dbReference type="ARBA" id="ARBA00005466"/>
    </source>
</evidence>
<comment type="similarity">
    <text evidence="2">Belongs to the oxygen-dependent FAD-linked oxidoreductase family.</text>
</comment>
<dbReference type="EMBL" id="QNRE01000015">
    <property type="protein sequence ID" value="RBO85349.1"/>
    <property type="molecule type" value="Genomic_DNA"/>
</dbReference>
<dbReference type="InterPro" id="IPR036318">
    <property type="entry name" value="FAD-bd_PCMH-like_sf"/>
</dbReference>
<keyword evidence="4" id="KW-0274">FAD</keyword>
<dbReference type="Pfam" id="PF01565">
    <property type="entry name" value="FAD_binding_4"/>
    <property type="match status" value="1"/>
</dbReference>
<dbReference type="PANTHER" id="PTHR42973">
    <property type="entry name" value="BINDING OXIDOREDUCTASE, PUTATIVE (AFU_ORTHOLOGUE AFUA_1G17690)-RELATED"/>
    <property type="match status" value="1"/>
</dbReference>
<evidence type="ECO:0000256" key="4">
    <source>
        <dbReference type="ARBA" id="ARBA00022827"/>
    </source>
</evidence>
<evidence type="ECO:0000313" key="7">
    <source>
        <dbReference type="EMBL" id="RBO85349.1"/>
    </source>
</evidence>
<dbReference type="GO" id="GO:0071949">
    <property type="term" value="F:FAD binding"/>
    <property type="evidence" value="ECO:0007669"/>
    <property type="project" value="InterPro"/>
</dbReference>
<dbReference type="InterPro" id="IPR016166">
    <property type="entry name" value="FAD-bd_PCMH"/>
</dbReference>
<sequence>MIEPLTIRPEDARYRGLISGSNTRWVGSPDYVRVVWSTEQVVDALQHAVDEGLRVVVRSGGHCDEDFTANAEVRAVIDVSGLDAVYFDAERGAFAVESGATLGRIYSTLYRGWGVTLPGGTCPTVGAGGHVAGGGYGALSRSHGLIVDHLYAVEVVVADAAGKVSPVVATREADDPHRDLWWAHTGAGGGNFGIVTKYWFRSPDTTGPDPSRLLPAPPKELLVSDISWEWDSLDEAGFARLVANFGAWHERHAAPDSAHLSLYSQLKIQHRVAGSFRMSTQIDADEPDAERTLDAFLAEVAEGTGARYSVNDRSRVPWFYAAREWFGFVEAAIARWKVKSAYMRRALPAAQVEGLYRQLTREDYANPFAMVALVSYGGRINAVASDATAAAQRDSILKLMYVTLWTDPAEDDAHDRWVRECYADVYAATGGVPVPGTDTDGCFVNYADADVADPAYNTSDTPWHRLYFKDNYPALQAVKAKWDPRDVFSHRLAIRPA</sequence>
<dbReference type="SUPFAM" id="SSF56176">
    <property type="entry name" value="FAD-binding/transporter-associated domain-like"/>
    <property type="match status" value="1"/>
</dbReference>
<dbReference type="Gene3D" id="3.40.462.20">
    <property type="match status" value="1"/>
</dbReference>
<name>A0A366D778_9NOCA</name>
<dbReference type="InterPro" id="IPR006094">
    <property type="entry name" value="Oxid_FAD_bind_N"/>
</dbReference>
<reference evidence="7 8" key="1">
    <citation type="submission" date="2018-06" db="EMBL/GenBank/DDBJ databases">
        <title>Genomic Encyclopedia of Type Strains, Phase IV (KMG-IV): sequencing the most valuable type-strain genomes for metagenomic binning, comparative biology and taxonomic classification.</title>
        <authorList>
            <person name="Goeker M."/>
        </authorList>
    </citation>
    <scope>NUCLEOTIDE SEQUENCE [LARGE SCALE GENOMIC DNA]</scope>
    <source>
        <strain evidence="7 8">DSM 44599</strain>
    </source>
</reference>
<dbReference type="PROSITE" id="PS51387">
    <property type="entry name" value="FAD_PCMH"/>
    <property type="match status" value="1"/>
</dbReference>
<feature type="domain" description="FAD-binding PCMH-type" evidence="6">
    <location>
        <begin position="18"/>
        <end position="205"/>
    </location>
</feature>
<dbReference type="PANTHER" id="PTHR42973:SF39">
    <property type="entry name" value="FAD-BINDING PCMH-TYPE DOMAIN-CONTAINING PROTEIN"/>
    <property type="match status" value="1"/>
</dbReference>
<dbReference type="InterPro" id="IPR012951">
    <property type="entry name" value="BBE"/>
</dbReference>
<organism evidence="7 8">
    <name type="scientific">Nocardia puris</name>
    <dbReference type="NCBI Taxonomy" id="208602"/>
    <lineage>
        <taxon>Bacteria</taxon>
        <taxon>Bacillati</taxon>
        <taxon>Actinomycetota</taxon>
        <taxon>Actinomycetes</taxon>
        <taxon>Mycobacteriales</taxon>
        <taxon>Nocardiaceae</taxon>
        <taxon>Nocardia</taxon>
    </lineage>
</organism>
<evidence type="ECO:0000256" key="3">
    <source>
        <dbReference type="ARBA" id="ARBA00022630"/>
    </source>
</evidence>
<dbReference type="InterPro" id="IPR050416">
    <property type="entry name" value="FAD-linked_Oxidoreductase"/>
</dbReference>
<evidence type="ECO:0000256" key="5">
    <source>
        <dbReference type="ARBA" id="ARBA00023002"/>
    </source>
</evidence>
<evidence type="ECO:0000259" key="6">
    <source>
        <dbReference type="PROSITE" id="PS51387"/>
    </source>
</evidence>
<dbReference type="Proteomes" id="UP000252586">
    <property type="component" value="Unassembled WGS sequence"/>
</dbReference>
<dbReference type="RefSeq" id="WP_198161918.1">
    <property type="nucleotide sequence ID" value="NZ_QNRE01000015.1"/>
</dbReference>
<comment type="cofactor">
    <cofactor evidence="1">
        <name>FAD</name>
        <dbReference type="ChEBI" id="CHEBI:57692"/>
    </cofactor>
</comment>
<keyword evidence="5" id="KW-0560">Oxidoreductase</keyword>
<dbReference type="InterPro" id="IPR016169">
    <property type="entry name" value="FAD-bd_PCMH_sub2"/>
</dbReference>